<evidence type="ECO:0000256" key="13">
    <source>
        <dbReference type="ARBA" id="ARBA00022741"/>
    </source>
</evidence>
<keyword evidence="11 31" id="KW-0808">Transferase</keyword>
<keyword evidence="10" id="KW-0597">Phosphoprotein</keyword>
<dbReference type="FunFam" id="1.10.287.160:FF:000001">
    <property type="entry name" value="Putative serine/threonine-protein kinase N2"/>
    <property type="match status" value="1"/>
</dbReference>
<dbReference type="GO" id="GO:0004697">
    <property type="term" value="F:diacylglycerol-dependent serine/threonine kinase activity"/>
    <property type="evidence" value="ECO:0007669"/>
    <property type="project" value="UniProtKB-EC"/>
</dbReference>
<dbReference type="InterPro" id="IPR011072">
    <property type="entry name" value="HR1_rho-bd"/>
</dbReference>
<feature type="compositionally biased region" description="Low complexity" evidence="26">
    <location>
        <begin position="1104"/>
        <end position="1118"/>
    </location>
</feature>
<evidence type="ECO:0000256" key="21">
    <source>
        <dbReference type="ARBA" id="ARBA00047272"/>
    </source>
</evidence>
<dbReference type="FunFam" id="1.10.287.160:FF:000008">
    <property type="entry name" value="serine/threonine-protein kinase N isoform X4"/>
    <property type="match status" value="1"/>
</dbReference>
<evidence type="ECO:0000259" key="28">
    <source>
        <dbReference type="PROSITE" id="PS50011"/>
    </source>
</evidence>
<dbReference type="CDD" id="cd05589">
    <property type="entry name" value="STKc_PKN"/>
    <property type="match status" value="1"/>
</dbReference>
<dbReference type="PROSITE" id="PS00108">
    <property type="entry name" value="PROTEIN_KINASE_ST"/>
    <property type="match status" value="1"/>
</dbReference>
<keyword evidence="13 24" id="KW-0547">Nucleotide-binding</keyword>
<dbReference type="FunFam" id="1.10.510.10:FF:000038">
    <property type="entry name" value="serine/threonine-protein kinase N2 isoform X1"/>
    <property type="match status" value="1"/>
</dbReference>
<evidence type="ECO:0000256" key="16">
    <source>
        <dbReference type="ARBA" id="ARBA00023015"/>
    </source>
</evidence>
<feature type="domain" description="AGC-kinase C-terminal" evidence="29">
    <location>
        <begin position="1450"/>
        <end position="1517"/>
    </location>
</feature>
<evidence type="ECO:0000256" key="19">
    <source>
        <dbReference type="ARBA" id="ARBA00023163"/>
    </source>
</evidence>
<evidence type="ECO:0000259" key="29">
    <source>
        <dbReference type="PROSITE" id="PS51285"/>
    </source>
</evidence>
<dbReference type="PROSITE" id="PS51860">
    <property type="entry name" value="REM_1"/>
    <property type="match status" value="3"/>
</dbReference>
<feature type="region of interest" description="Disordered" evidence="26">
    <location>
        <begin position="800"/>
        <end position="819"/>
    </location>
</feature>
<reference evidence="31 32" key="1">
    <citation type="journal article" date="2007" name="Nature">
        <title>Evolution of genes and genomes on the Drosophila phylogeny.</title>
        <authorList>
            <consortium name="Drosophila 12 Genomes Consortium"/>
            <person name="Clark A.G."/>
            <person name="Eisen M.B."/>
            <person name="Smith D.R."/>
            <person name="Bergman C.M."/>
            <person name="Oliver B."/>
            <person name="Markow T.A."/>
            <person name="Kaufman T.C."/>
            <person name="Kellis M."/>
            <person name="Gelbart W."/>
            <person name="Iyer V.N."/>
            <person name="Pollard D.A."/>
            <person name="Sackton T.B."/>
            <person name="Larracuente A.M."/>
            <person name="Singh N.D."/>
            <person name="Abad J.P."/>
            <person name="Abt D.N."/>
            <person name="Adryan B."/>
            <person name="Aguade M."/>
            <person name="Akashi H."/>
            <person name="Anderson W.W."/>
            <person name="Aquadro C.F."/>
            <person name="Ardell D.H."/>
            <person name="Arguello R."/>
            <person name="Artieri C.G."/>
            <person name="Barbash D.A."/>
            <person name="Barker D."/>
            <person name="Barsanti P."/>
            <person name="Batterham P."/>
            <person name="Batzoglou S."/>
            <person name="Begun D."/>
            <person name="Bhutkar A."/>
            <person name="Blanco E."/>
            <person name="Bosak S.A."/>
            <person name="Bradley R.K."/>
            <person name="Brand A.D."/>
            <person name="Brent M.R."/>
            <person name="Brooks A.N."/>
            <person name="Brown R.H."/>
            <person name="Butlin R.K."/>
            <person name="Caggese C."/>
            <person name="Calvi B.R."/>
            <person name="Bernardo de Carvalho A."/>
            <person name="Caspi A."/>
            <person name="Castrezana S."/>
            <person name="Celniker S.E."/>
            <person name="Chang J.L."/>
            <person name="Chapple C."/>
            <person name="Chatterji S."/>
            <person name="Chinwalla A."/>
            <person name="Civetta A."/>
            <person name="Clifton S.W."/>
            <person name="Comeron J.M."/>
            <person name="Costello J.C."/>
            <person name="Coyne J.A."/>
            <person name="Daub J."/>
            <person name="David R.G."/>
            <person name="Delcher A.L."/>
            <person name="Delehaunty K."/>
            <person name="Do C.B."/>
            <person name="Ebling H."/>
            <person name="Edwards K."/>
            <person name="Eickbush T."/>
            <person name="Evans J.D."/>
            <person name="Filipski A."/>
            <person name="Findeiss S."/>
            <person name="Freyhult E."/>
            <person name="Fulton L."/>
            <person name="Fulton R."/>
            <person name="Garcia A.C."/>
            <person name="Gardiner A."/>
            <person name="Garfield D.A."/>
            <person name="Garvin B.E."/>
            <person name="Gibson G."/>
            <person name="Gilbert D."/>
            <person name="Gnerre S."/>
            <person name="Godfrey J."/>
            <person name="Good R."/>
            <person name="Gotea V."/>
            <person name="Gravely B."/>
            <person name="Greenberg A.J."/>
            <person name="Griffiths-Jones S."/>
            <person name="Gross S."/>
            <person name="Guigo R."/>
            <person name="Gustafson E.A."/>
            <person name="Haerty W."/>
            <person name="Hahn M.W."/>
            <person name="Halligan D.L."/>
            <person name="Halpern A.L."/>
            <person name="Halter G.M."/>
            <person name="Han M.V."/>
            <person name="Heger A."/>
            <person name="Hillier L."/>
            <person name="Hinrichs A.S."/>
            <person name="Holmes I."/>
            <person name="Hoskins R.A."/>
            <person name="Hubisz M.J."/>
            <person name="Hultmark D."/>
            <person name="Huntley M.A."/>
            <person name="Jaffe D.B."/>
            <person name="Jagadeeshan S."/>
            <person name="Jeck W.R."/>
            <person name="Johnson J."/>
            <person name="Jones C.D."/>
            <person name="Jordan W.C."/>
            <person name="Karpen G.H."/>
            <person name="Kataoka E."/>
            <person name="Keightley P.D."/>
            <person name="Kheradpour P."/>
            <person name="Kirkness E.F."/>
            <person name="Koerich L.B."/>
            <person name="Kristiansen K."/>
            <person name="Kudrna D."/>
            <person name="Kulathinal R.J."/>
            <person name="Kumar S."/>
            <person name="Kwok R."/>
            <person name="Lander E."/>
            <person name="Langley C.H."/>
            <person name="Lapoint R."/>
            <person name="Lazzaro B.P."/>
            <person name="Lee S.J."/>
            <person name="Levesque L."/>
            <person name="Li R."/>
            <person name="Lin C.F."/>
            <person name="Lin M.F."/>
            <person name="Lindblad-Toh K."/>
            <person name="Llopart A."/>
            <person name="Long M."/>
            <person name="Low L."/>
            <person name="Lozovsky E."/>
            <person name="Lu J."/>
            <person name="Luo M."/>
            <person name="Machado C.A."/>
            <person name="Makalowski W."/>
            <person name="Marzo M."/>
            <person name="Matsuda M."/>
            <person name="Matzkin L."/>
            <person name="McAllister B."/>
            <person name="McBride C.S."/>
            <person name="McKernan B."/>
            <person name="McKernan K."/>
            <person name="Mendez-Lago M."/>
            <person name="Minx P."/>
            <person name="Mollenhauer M.U."/>
            <person name="Montooth K."/>
            <person name="Mount S.M."/>
            <person name="Mu X."/>
            <person name="Myers E."/>
            <person name="Negre B."/>
            <person name="Newfeld S."/>
            <person name="Nielsen R."/>
            <person name="Noor M.A."/>
            <person name="O'Grady P."/>
            <person name="Pachter L."/>
            <person name="Papaceit M."/>
            <person name="Parisi M.J."/>
            <person name="Parisi M."/>
            <person name="Parts L."/>
            <person name="Pedersen J.S."/>
            <person name="Pesole G."/>
            <person name="Phillippy A.M."/>
            <person name="Ponting C.P."/>
            <person name="Pop M."/>
            <person name="Porcelli D."/>
            <person name="Powell J.R."/>
            <person name="Prohaska S."/>
            <person name="Pruitt K."/>
            <person name="Puig M."/>
            <person name="Quesneville H."/>
            <person name="Ram K.R."/>
            <person name="Rand D."/>
            <person name="Rasmussen M.D."/>
            <person name="Reed L.K."/>
            <person name="Reenan R."/>
            <person name="Reily A."/>
            <person name="Remington K.A."/>
            <person name="Rieger T.T."/>
            <person name="Ritchie M.G."/>
            <person name="Robin C."/>
            <person name="Rogers Y.H."/>
            <person name="Rohde C."/>
            <person name="Rozas J."/>
            <person name="Rubenfield M.J."/>
            <person name="Ruiz A."/>
            <person name="Russo S."/>
            <person name="Salzberg S.L."/>
            <person name="Sanchez-Gracia A."/>
            <person name="Saranga D.J."/>
            <person name="Sato H."/>
            <person name="Schaeffer S.W."/>
            <person name="Schatz M.C."/>
            <person name="Schlenke T."/>
            <person name="Schwartz R."/>
            <person name="Segarra C."/>
            <person name="Singh R.S."/>
            <person name="Sirot L."/>
            <person name="Sirota M."/>
            <person name="Sisneros N.B."/>
            <person name="Smith C.D."/>
            <person name="Smith T.F."/>
            <person name="Spieth J."/>
            <person name="Stage D.E."/>
            <person name="Stark A."/>
            <person name="Stephan W."/>
            <person name="Strausberg R.L."/>
            <person name="Strempel S."/>
            <person name="Sturgill D."/>
            <person name="Sutton G."/>
            <person name="Sutton G.G."/>
            <person name="Tao W."/>
            <person name="Teichmann S."/>
            <person name="Tobari Y.N."/>
            <person name="Tomimura Y."/>
            <person name="Tsolas J.M."/>
            <person name="Valente V.L."/>
            <person name="Venter E."/>
            <person name="Venter J.C."/>
            <person name="Vicario S."/>
            <person name="Vieira F.G."/>
            <person name="Vilella A.J."/>
            <person name="Villasante A."/>
            <person name="Walenz B."/>
            <person name="Wang J."/>
            <person name="Wasserman M."/>
            <person name="Watts T."/>
            <person name="Wilson D."/>
            <person name="Wilson R.K."/>
            <person name="Wing R.A."/>
            <person name="Wolfner M.F."/>
            <person name="Wong A."/>
            <person name="Wong G.K."/>
            <person name="Wu C.I."/>
            <person name="Wu G."/>
            <person name="Yamamoto D."/>
            <person name="Yang H.P."/>
            <person name="Yang S.P."/>
            <person name="Yorke J.A."/>
            <person name="Yoshida K."/>
            <person name="Zdobnov E."/>
            <person name="Zhang P."/>
            <person name="Zhang Y."/>
            <person name="Zimin A.V."/>
            <person name="Baldwin J."/>
            <person name="Abdouelleil A."/>
            <person name="Abdulkadir J."/>
            <person name="Abebe A."/>
            <person name="Abera B."/>
            <person name="Abreu J."/>
            <person name="Acer S.C."/>
            <person name="Aftuck L."/>
            <person name="Alexander A."/>
            <person name="An P."/>
            <person name="Anderson E."/>
            <person name="Anderson S."/>
            <person name="Arachi H."/>
            <person name="Azer M."/>
            <person name="Bachantsang P."/>
            <person name="Barry A."/>
            <person name="Bayul T."/>
            <person name="Berlin A."/>
            <person name="Bessette D."/>
            <person name="Bloom T."/>
            <person name="Blye J."/>
            <person name="Boguslavskiy L."/>
            <person name="Bonnet C."/>
            <person name="Boukhgalter B."/>
            <person name="Bourzgui I."/>
            <person name="Brown A."/>
            <person name="Cahill P."/>
            <person name="Channer S."/>
            <person name="Cheshatsang Y."/>
            <person name="Chuda L."/>
            <person name="Citroen M."/>
            <person name="Collymore A."/>
            <person name="Cooke P."/>
            <person name="Costello M."/>
            <person name="D'Aco K."/>
            <person name="Daza R."/>
            <person name="De Haan G."/>
            <person name="DeGray S."/>
            <person name="DeMaso C."/>
            <person name="Dhargay N."/>
            <person name="Dooley K."/>
            <person name="Dooley E."/>
            <person name="Doricent M."/>
            <person name="Dorje P."/>
            <person name="Dorjee K."/>
            <person name="Dupes A."/>
            <person name="Elong R."/>
            <person name="Falk J."/>
            <person name="Farina A."/>
            <person name="Faro S."/>
            <person name="Ferguson D."/>
            <person name="Fisher S."/>
            <person name="Foley C.D."/>
            <person name="Franke A."/>
            <person name="Friedrich D."/>
            <person name="Gadbois L."/>
            <person name="Gearin G."/>
            <person name="Gearin C.R."/>
            <person name="Giannoukos G."/>
            <person name="Goode T."/>
            <person name="Graham J."/>
            <person name="Grandbois E."/>
            <person name="Grewal S."/>
            <person name="Gyaltsen K."/>
            <person name="Hafez N."/>
            <person name="Hagos B."/>
            <person name="Hall J."/>
            <person name="Henson C."/>
            <person name="Hollinger A."/>
            <person name="Honan T."/>
            <person name="Huard M.D."/>
            <person name="Hughes L."/>
            <person name="Hurhula B."/>
            <person name="Husby M.E."/>
            <person name="Kamat A."/>
            <person name="Kanga B."/>
            <person name="Kashin S."/>
            <person name="Khazanovich D."/>
            <person name="Kisner P."/>
            <person name="Lance K."/>
            <person name="Lara M."/>
            <person name="Lee W."/>
            <person name="Lennon N."/>
            <person name="Letendre F."/>
            <person name="LeVine R."/>
            <person name="Lipovsky A."/>
            <person name="Liu X."/>
            <person name="Liu J."/>
            <person name="Liu S."/>
            <person name="Lokyitsang T."/>
            <person name="Lokyitsang Y."/>
            <person name="Lubonja R."/>
            <person name="Lui A."/>
            <person name="MacDonald P."/>
            <person name="Magnisalis V."/>
            <person name="Maru K."/>
            <person name="Matthews C."/>
            <person name="McCusker W."/>
            <person name="McDonough S."/>
            <person name="Mehta T."/>
            <person name="Meldrim J."/>
            <person name="Meneus L."/>
            <person name="Mihai O."/>
            <person name="Mihalev A."/>
            <person name="Mihova T."/>
            <person name="Mittelman R."/>
            <person name="Mlenga V."/>
            <person name="Montmayeur A."/>
            <person name="Mulrain L."/>
            <person name="Navidi A."/>
            <person name="Naylor J."/>
            <person name="Negash T."/>
            <person name="Nguyen T."/>
            <person name="Nguyen N."/>
            <person name="Nicol R."/>
            <person name="Norbu C."/>
            <person name="Norbu N."/>
            <person name="Novod N."/>
            <person name="O'Neill B."/>
            <person name="Osman S."/>
            <person name="Markiewicz E."/>
            <person name="Oyono O.L."/>
            <person name="Patti C."/>
            <person name="Phunkhang P."/>
            <person name="Pierre F."/>
            <person name="Priest M."/>
            <person name="Raghuraman S."/>
            <person name="Rege F."/>
            <person name="Reyes R."/>
            <person name="Rise C."/>
            <person name="Rogov P."/>
            <person name="Ross K."/>
            <person name="Ryan E."/>
            <person name="Settipalli S."/>
            <person name="Shea T."/>
            <person name="Sherpa N."/>
            <person name="Shi L."/>
            <person name="Shih D."/>
            <person name="Sparrow T."/>
            <person name="Spaulding J."/>
            <person name="Stalker J."/>
            <person name="Stange-Thomann N."/>
            <person name="Stavropoulos S."/>
            <person name="Stone C."/>
            <person name="Strader C."/>
            <person name="Tesfaye S."/>
            <person name="Thomson T."/>
            <person name="Thoulutsang Y."/>
            <person name="Thoulutsang D."/>
            <person name="Topham K."/>
            <person name="Topping I."/>
            <person name="Tsamla T."/>
            <person name="Vassiliev H."/>
            <person name="Vo A."/>
            <person name="Wangchuk T."/>
            <person name="Wangdi T."/>
            <person name="Weiand M."/>
            <person name="Wilkinson J."/>
            <person name="Wilson A."/>
            <person name="Yadav S."/>
            <person name="Young G."/>
            <person name="Yu Q."/>
            <person name="Zembek L."/>
            <person name="Zhong D."/>
            <person name="Zimmer A."/>
            <person name="Zwirko Z."/>
            <person name="Jaffe D.B."/>
            <person name="Alvarez P."/>
            <person name="Brockman W."/>
            <person name="Butler J."/>
            <person name="Chin C."/>
            <person name="Gnerre S."/>
            <person name="Grabherr M."/>
            <person name="Kleber M."/>
            <person name="Mauceli E."/>
            <person name="MacCallum I."/>
        </authorList>
    </citation>
    <scope>NUCLEOTIDE SEQUENCE [LARGE SCALE GENOMIC DNA]</scope>
    <source>
        <strain evidence="32">Tucson 14024-0371.13</strain>
    </source>
</reference>
<comment type="subcellular location">
    <subcellularLocation>
        <location evidence="5">Cleavage furrow</location>
    </subcellularLocation>
    <subcellularLocation>
        <location evidence="4">Cytoplasm</location>
    </subcellularLocation>
    <subcellularLocation>
        <location evidence="3">Membrane</location>
    </subcellularLocation>
    <subcellularLocation>
        <location evidence="2">Midbody</location>
    </subcellularLocation>
    <subcellularLocation>
        <location evidence="1">Nucleus</location>
    </subcellularLocation>
</comment>
<protein>
    <recommendedName>
        <fullName evidence="7">protein kinase C</fullName>
        <ecNumber evidence="7">2.7.11.13</ecNumber>
    </recommendedName>
</protein>
<keyword evidence="12" id="KW-0677">Repeat</keyword>
<dbReference type="SUPFAM" id="SSF56112">
    <property type="entry name" value="Protein kinase-like (PK-like)"/>
    <property type="match status" value="1"/>
</dbReference>
<dbReference type="PROSITE" id="PS00107">
    <property type="entry name" value="PROTEIN_KINASE_ATP"/>
    <property type="match status" value="1"/>
</dbReference>
<dbReference type="GO" id="GO:0005634">
    <property type="term" value="C:nucleus"/>
    <property type="evidence" value="ECO:0007669"/>
    <property type="project" value="UniProtKB-SubCell"/>
</dbReference>
<keyword evidence="15 24" id="KW-0067">ATP-binding</keyword>
<feature type="domain" description="REM-1" evidence="30">
    <location>
        <begin position="126"/>
        <end position="200"/>
    </location>
</feature>
<dbReference type="GO" id="GO:0030496">
    <property type="term" value="C:midbody"/>
    <property type="evidence" value="ECO:0007669"/>
    <property type="project" value="UniProtKB-SubCell"/>
</dbReference>
<comment type="similarity">
    <text evidence="6">Belongs to the protein kinase superfamily. AGC Ser/Thr protein kinase family. PKC subfamily.</text>
</comment>
<evidence type="ECO:0000256" key="5">
    <source>
        <dbReference type="ARBA" id="ARBA00004626"/>
    </source>
</evidence>
<evidence type="ECO:0000256" key="15">
    <source>
        <dbReference type="ARBA" id="ARBA00022840"/>
    </source>
</evidence>
<keyword evidence="20" id="KW-0539">Nucleus</keyword>
<dbReference type="InterPro" id="IPR035892">
    <property type="entry name" value="C2_domain_sf"/>
</dbReference>
<evidence type="ECO:0000256" key="24">
    <source>
        <dbReference type="PROSITE-ProRule" id="PRU10141"/>
    </source>
</evidence>
<evidence type="ECO:0000256" key="7">
    <source>
        <dbReference type="ARBA" id="ARBA00012429"/>
    </source>
</evidence>
<dbReference type="GO" id="GO:0106310">
    <property type="term" value="F:protein serine kinase activity"/>
    <property type="evidence" value="ECO:0007669"/>
    <property type="project" value="RHEA"/>
</dbReference>
<evidence type="ECO:0000256" key="20">
    <source>
        <dbReference type="ARBA" id="ARBA00023242"/>
    </source>
</evidence>
<feature type="compositionally biased region" description="Basic and acidic residues" evidence="26">
    <location>
        <begin position="491"/>
        <end position="501"/>
    </location>
</feature>
<evidence type="ECO:0000256" key="3">
    <source>
        <dbReference type="ARBA" id="ARBA00004370"/>
    </source>
</evidence>
<evidence type="ECO:0000256" key="26">
    <source>
        <dbReference type="SAM" id="MobiDB-lite"/>
    </source>
</evidence>
<dbReference type="InterPro" id="IPR000719">
    <property type="entry name" value="Prot_kinase_dom"/>
</dbReference>
<dbReference type="EMBL" id="CH902619">
    <property type="protein sequence ID" value="KPU76362.1"/>
    <property type="molecule type" value="Genomic_DNA"/>
</dbReference>
<feature type="domain" description="C2" evidence="27">
    <location>
        <begin position="456"/>
        <end position="612"/>
    </location>
</feature>
<dbReference type="SUPFAM" id="SSF49562">
    <property type="entry name" value="C2 domain (Calcium/lipid-binding domain, CaLB)"/>
    <property type="match status" value="1"/>
</dbReference>
<keyword evidence="19" id="KW-0804">Transcription</keyword>
<dbReference type="PROSITE" id="PS50004">
    <property type="entry name" value="C2"/>
    <property type="match status" value="1"/>
</dbReference>
<dbReference type="SMART" id="SM00239">
    <property type="entry name" value="C2"/>
    <property type="match status" value="1"/>
</dbReference>
<evidence type="ECO:0000313" key="32">
    <source>
        <dbReference type="Proteomes" id="UP000007801"/>
    </source>
</evidence>
<dbReference type="EC" id="2.7.11.13" evidence="7"/>
<dbReference type="InterPro" id="IPR017441">
    <property type="entry name" value="Protein_kinase_ATP_BS"/>
</dbReference>
<dbReference type="SMART" id="SM00742">
    <property type="entry name" value="Hr1"/>
    <property type="match status" value="3"/>
</dbReference>
<dbReference type="GO" id="GO:0031267">
    <property type="term" value="F:small GTPase binding"/>
    <property type="evidence" value="ECO:0007669"/>
    <property type="project" value="InterPro"/>
</dbReference>
<name>A0A0P8XNZ4_DROAN</name>
<evidence type="ECO:0000256" key="23">
    <source>
        <dbReference type="PROSITE-ProRule" id="PRU01207"/>
    </source>
</evidence>
<feature type="region of interest" description="Disordered" evidence="26">
    <location>
        <begin position="491"/>
        <end position="514"/>
    </location>
</feature>
<feature type="coiled-coil region" evidence="25">
    <location>
        <begin position="286"/>
        <end position="313"/>
    </location>
</feature>
<organism evidence="31 32">
    <name type="scientific">Drosophila ananassae</name>
    <name type="common">Fruit fly</name>
    <dbReference type="NCBI Taxonomy" id="7217"/>
    <lineage>
        <taxon>Eukaryota</taxon>
        <taxon>Metazoa</taxon>
        <taxon>Ecdysozoa</taxon>
        <taxon>Arthropoda</taxon>
        <taxon>Hexapoda</taxon>
        <taxon>Insecta</taxon>
        <taxon>Pterygota</taxon>
        <taxon>Neoptera</taxon>
        <taxon>Endopterygota</taxon>
        <taxon>Diptera</taxon>
        <taxon>Brachycera</taxon>
        <taxon>Muscomorpha</taxon>
        <taxon>Ephydroidea</taxon>
        <taxon>Drosophilidae</taxon>
        <taxon>Drosophila</taxon>
        <taxon>Sophophora</taxon>
    </lineage>
</organism>
<feature type="region of interest" description="Disordered" evidence="26">
    <location>
        <begin position="1082"/>
        <end position="1118"/>
    </location>
</feature>
<dbReference type="PROSITE" id="PS50011">
    <property type="entry name" value="PROTEIN_KINASE_DOM"/>
    <property type="match status" value="1"/>
</dbReference>
<dbReference type="Pfam" id="PF02185">
    <property type="entry name" value="HR1"/>
    <property type="match status" value="3"/>
</dbReference>
<dbReference type="InterPro" id="IPR037313">
    <property type="entry name" value="PKN_HR1_1"/>
</dbReference>
<keyword evidence="14" id="KW-0418">Kinase</keyword>
<comment type="catalytic activity">
    <reaction evidence="21">
        <text>L-threonyl-[protein] + ATP = O-phospho-L-threonyl-[protein] + ADP + H(+)</text>
        <dbReference type="Rhea" id="RHEA:46608"/>
        <dbReference type="Rhea" id="RHEA-COMP:11060"/>
        <dbReference type="Rhea" id="RHEA-COMP:11605"/>
        <dbReference type="ChEBI" id="CHEBI:15378"/>
        <dbReference type="ChEBI" id="CHEBI:30013"/>
        <dbReference type="ChEBI" id="CHEBI:30616"/>
        <dbReference type="ChEBI" id="CHEBI:61977"/>
        <dbReference type="ChEBI" id="CHEBI:456216"/>
        <dbReference type="EC" id="2.7.11.13"/>
    </reaction>
</comment>
<evidence type="ECO:0000256" key="18">
    <source>
        <dbReference type="ARBA" id="ARBA00023136"/>
    </source>
</evidence>
<evidence type="ECO:0000256" key="22">
    <source>
        <dbReference type="ARBA" id="ARBA00047470"/>
    </source>
</evidence>
<dbReference type="SUPFAM" id="SSF46585">
    <property type="entry name" value="HR1 repeat"/>
    <property type="match status" value="3"/>
</dbReference>
<keyword evidence="8" id="KW-0963">Cytoplasm</keyword>
<dbReference type="InterPro" id="IPR000008">
    <property type="entry name" value="C2_dom"/>
</dbReference>
<feature type="domain" description="REM-1" evidence="30">
    <location>
        <begin position="239"/>
        <end position="316"/>
    </location>
</feature>
<dbReference type="Gene3D" id="1.10.510.10">
    <property type="entry name" value="Transferase(Phosphotransferase) domain 1"/>
    <property type="match status" value="1"/>
</dbReference>
<feature type="region of interest" description="Disordered" evidence="26">
    <location>
        <begin position="912"/>
        <end position="995"/>
    </location>
</feature>
<feature type="binding site" evidence="24">
    <location>
        <position position="1219"/>
    </location>
    <ligand>
        <name>ATP</name>
        <dbReference type="ChEBI" id="CHEBI:30616"/>
    </ligand>
</feature>
<dbReference type="OrthoDB" id="63267at2759"/>
<gene>
    <name evidence="31" type="primary">Dana\GF13089</name>
    <name evidence="31" type="synonym">dana_GLEANR_13104</name>
    <name evidence="31" type="ORF">GF13089</name>
</gene>
<dbReference type="Pfam" id="PF00069">
    <property type="entry name" value="Pkinase"/>
    <property type="match status" value="1"/>
</dbReference>
<feature type="compositionally biased region" description="Polar residues" evidence="26">
    <location>
        <begin position="1090"/>
        <end position="1099"/>
    </location>
</feature>
<dbReference type="InterPro" id="IPR011009">
    <property type="entry name" value="Kinase-like_dom_sf"/>
</dbReference>
<dbReference type="PANTHER" id="PTHR24351">
    <property type="entry name" value="RIBOSOMAL PROTEIN S6 KINASE"/>
    <property type="match status" value="1"/>
</dbReference>
<dbReference type="InterPro" id="IPR036274">
    <property type="entry name" value="HR1_rpt_sf"/>
</dbReference>
<evidence type="ECO:0000256" key="6">
    <source>
        <dbReference type="ARBA" id="ARBA00005490"/>
    </source>
</evidence>
<accession>A0A0P8XNZ4</accession>
<evidence type="ECO:0000256" key="1">
    <source>
        <dbReference type="ARBA" id="ARBA00004123"/>
    </source>
</evidence>
<evidence type="ECO:0000256" key="8">
    <source>
        <dbReference type="ARBA" id="ARBA00022490"/>
    </source>
</evidence>
<feature type="coiled-coil region" evidence="25">
    <location>
        <begin position="870"/>
        <end position="897"/>
    </location>
</feature>
<dbReference type="InterPro" id="IPR017892">
    <property type="entry name" value="Pkinase_C"/>
</dbReference>
<feature type="domain" description="Protein kinase" evidence="28">
    <location>
        <begin position="1190"/>
        <end position="1449"/>
    </location>
</feature>
<feature type="domain" description="REM-1" evidence="30">
    <location>
        <begin position="339"/>
        <end position="419"/>
    </location>
</feature>
<dbReference type="InterPro" id="IPR000961">
    <property type="entry name" value="AGC-kinase_C"/>
</dbReference>
<dbReference type="GO" id="GO:0005524">
    <property type="term" value="F:ATP binding"/>
    <property type="evidence" value="ECO:0007669"/>
    <property type="project" value="UniProtKB-UniRule"/>
</dbReference>
<dbReference type="PROSITE" id="PS51285">
    <property type="entry name" value="AGC_KINASE_CTER"/>
    <property type="match status" value="1"/>
</dbReference>
<dbReference type="CDD" id="cd11623">
    <property type="entry name" value="HR1_PKN_2"/>
    <property type="match status" value="1"/>
</dbReference>
<keyword evidence="32" id="KW-1185">Reference proteome</keyword>
<feature type="region of interest" description="Disordered" evidence="26">
    <location>
        <begin position="1141"/>
        <end position="1161"/>
    </location>
</feature>
<dbReference type="FunFam" id="1.10.287.160:FF:000002">
    <property type="entry name" value="Putative serine/threonine-protein kinase N2"/>
    <property type="match status" value="1"/>
</dbReference>
<dbReference type="Gene3D" id="1.10.287.160">
    <property type="entry name" value="HR1 repeat"/>
    <property type="match status" value="3"/>
</dbReference>
<dbReference type="CDD" id="cd11625">
    <property type="entry name" value="HR1_PKN_3"/>
    <property type="match status" value="1"/>
</dbReference>
<comment type="catalytic activity">
    <reaction evidence="22">
        <text>L-seryl-[protein] + ATP = O-phospho-L-seryl-[protein] + ADP + H(+)</text>
        <dbReference type="Rhea" id="RHEA:17989"/>
        <dbReference type="Rhea" id="RHEA-COMP:9863"/>
        <dbReference type="Rhea" id="RHEA-COMP:11604"/>
        <dbReference type="ChEBI" id="CHEBI:15378"/>
        <dbReference type="ChEBI" id="CHEBI:29999"/>
        <dbReference type="ChEBI" id="CHEBI:30616"/>
        <dbReference type="ChEBI" id="CHEBI:83421"/>
        <dbReference type="ChEBI" id="CHEBI:456216"/>
        <dbReference type="EC" id="2.7.11.13"/>
    </reaction>
</comment>
<evidence type="ECO:0000256" key="10">
    <source>
        <dbReference type="ARBA" id="ARBA00022553"/>
    </source>
</evidence>
<evidence type="ECO:0000256" key="14">
    <source>
        <dbReference type="ARBA" id="ARBA00022777"/>
    </source>
</evidence>
<keyword evidence="16" id="KW-0805">Transcription regulation</keyword>
<keyword evidence="17 23" id="KW-0175">Coiled coil</keyword>
<dbReference type="SMART" id="SM00133">
    <property type="entry name" value="S_TK_X"/>
    <property type="match status" value="1"/>
</dbReference>
<dbReference type="CDD" id="cd11622">
    <property type="entry name" value="HR1_PKN_1"/>
    <property type="match status" value="1"/>
</dbReference>
<feature type="coiled-coil region" evidence="25">
    <location>
        <begin position="177"/>
        <end position="204"/>
    </location>
</feature>
<feature type="region of interest" description="Disordered" evidence="26">
    <location>
        <begin position="1"/>
        <end position="37"/>
    </location>
</feature>
<evidence type="ECO:0000256" key="4">
    <source>
        <dbReference type="ARBA" id="ARBA00004496"/>
    </source>
</evidence>
<feature type="region of interest" description="Disordered" evidence="26">
    <location>
        <begin position="669"/>
        <end position="753"/>
    </location>
</feature>
<keyword evidence="18" id="KW-0472">Membrane</keyword>
<dbReference type="FunFam" id="3.30.200.20:FF:000058">
    <property type="entry name" value="Putative serine/threonine-protein kinase N2"/>
    <property type="match status" value="1"/>
</dbReference>
<dbReference type="GO" id="GO:0005737">
    <property type="term" value="C:cytoplasm"/>
    <property type="evidence" value="ECO:0007669"/>
    <property type="project" value="UniProtKB-SubCell"/>
</dbReference>
<feature type="compositionally biased region" description="Polar residues" evidence="26">
    <location>
        <begin position="334"/>
        <end position="344"/>
    </location>
</feature>
<feature type="compositionally biased region" description="Low complexity" evidence="26">
    <location>
        <begin position="677"/>
        <end position="690"/>
    </location>
</feature>
<evidence type="ECO:0000256" key="17">
    <source>
        <dbReference type="ARBA" id="ARBA00023054"/>
    </source>
</evidence>
<dbReference type="GO" id="GO:0032154">
    <property type="term" value="C:cleavage furrow"/>
    <property type="evidence" value="ECO:0007669"/>
    <property type="project" value="UniProtKB-SubCell"/>
</dbReference>
<dbReference type="Pfam" id="PF00433">
    <property type="entry name" value="Pkinase_C"/>
    <property type="match status" value="1"/>
</dbReference>
<evidence type="ECO:0000259" key="30">
    <source>
        <dbReference type="PROSITE" id="PS51860"/>
    </source>
</evidence>
<evidence type="ECO:0000256" key="12">
    <source>
        <dbReference type="ARBA" id="ARBA00022737"/>
    </source>
</evidence>
<dbReference type="Gene3D" id="3.30.200.20">
    <property type="entry name" value="Phosphorylase Kinase, domain 1"/>
    <property type="match status" value="1"/>
</dbReference>
<feature type="compositionally biased region" description="Low complexity" evidence="26">
    <location>
        <begin position="935"/>
        <end position="978"/>
    </location>
</feature>
<evidence type="ECO:0000256" key="11">
    <source>
        <dbReference type="ARBA" id="ARBA00022679"/>
    </source>
</evidence>
<dbReference type="SMART" id="SM00220">
    <property type="entry name" value="S_TKc"/>
    <property type="match status" value="1"/>
</dbReference>
<feature type="region of interest" description="Disordered" evidence="26">
    <location>
        <begin position="328"/>
        <end position="347"/>
    </location>
</feature>
<dbReference type="Proteomes" id="UP000007801">
    <property type="component" value="Unassembled WGS sequence"/>
</dbReference>
<dbReference type="GO" id="GO:0007165">
    <property type="term" value="P:signal transduction"/>
    <property type="evidence" value="ECO:0007669"/>
    <property type="project" value="InterPro"/>
</dbReference>
<evidence type="ECO:0000259" key="27">
    <source>
        <dbReference type="PROSITE" id="PS50004"/>
    </source>
</evidence>
<keyword evidence="9" id="KW-0723">Serine/threonine-protein kinase</keyword>
<dbReference type="InterPro" id="IPR008271">
    <property type="entry name" value="Ser/Thr_kinase_AS"/>
</dbReference>
<evidence type="ECO:0000256" key="25">
    <source>
        <dbReference type="SAM" id="Coils"/>
    </source>
</evidence>
<evidence type="ECO:0000256" key="2">
    <source>
        <dbReference type="ARBA" id="ARBA00004214"/>
    </source>
</evidence>
<evidence type="ECO:0000313" key="31">
    <source>
        <dbReference type="EMBL" id="KPU76362.1"/>
    </source>
</evidence>
<evidence type="ECO:0000256" key="9">
    <source>
        <dbReference type="ARBA" id="ARBA00022527"/>
    </source>
</evidence>
<sequence>MSRLVKRIRSMISPNSNRERDPDRNRDREDSASVSTVEGGVVTGRKFHSLPRRYSRHSTARRSNSGLWNRLVTNVFRTESDDDFYGGSIFYTDSVNGSNYELSGEGEYIKHPVLYELSHKYGFTENLPESCMSIRLEEIKEAIRREIRKELKIKEGAEKLREVAKDRRSLSDVAVLVKKSKSKLAELKSELQELESQILLTSANTAVNSNGQAITASVDPNGGLLVGGAVGGLGGGNNALEGGVPATANDKVLASLEKQLQIEMKVKTGAENMIQSLGIGCDKKLLAEAHQMLADSKAKIEFLRLRIIKVKQNREQADRMKATRQMVDEHGQTVPGNSSSQPQSLETTLEERIEELRHRLRIEAAVVDGAKNVIRTLQTANRAPDKKALQEAHGRLSESSRKLDLLRYSLDLRRQELPADSPAAQLLKTELQIVQQSTSPVPVTYTSLQSSHGGLLGGKPYQSVSSLGRCASVTGKLEVRLMGCQDLLEDVPGRSRRDKDNNSSPGDLRSFVKGVTSRSSSKSYSVKDETSIEIMAVIKLDNITVGQTSWKPCSQQAWDQRFSIDLDRSRELEIGVYWRDWRSLCAVKVLRLEEFIDDVRHGMALQLEPQGLLFAEIKFLNPMISQKPKLRRQRMIFNRQQAKNISRAKQMNINVATWGRLLKRNAPNHVHMGTGSVGAPPAGASPMAASFTRDSDSPISRTPSSDALVEPEPYTPGEQAQNLEFDPDAGINEHVETPGEYPDPSASGLSGVRPLSMHMQGISVLPPDSPPVTAAGAAGRPGTLNLQMPGASKGVAIQGGRTAAPTTAPPPPPVVKSSTTTPVLDQELQDALHEFDFLTDLDSRPATLRRLLKDQQPMTLDPEALESLLLQQQLNEQQALQERQRQEQLRLQQFQEAQRQAILLMCEKHREPEELDQDQQLPPYTLTAPPPKPPLSLRMPSSSQSQSQSPNHNPQFQLQPPQQQQHQHQQPKLHPAQKSTESEPPSAVEQQLHRPVLTLPPVVLLGGRTEEERSVPPSPLVEYPEDDDEYLYRDNQSSRLHSSHSSSAGDRFCVEVIPQLGKLYVGGGQQQQQQYVQSSPIIQEPPTPTIYGNNATSGVPQFPQPSQRQEKQQQQQQQPIYANQYELNVAKAAAAASVYTPGTNANSQQQQQQQQRRNVARGLQYRESGGIEAGRAGKAPNAGMLSMDNFRLLSVLGRGHFGKVILSQLRTNNQYYAIKALKKGDIIARDEVESLLSEKRIFEVANAMRHPFLVNLYSCFQTDQHVCFVMEYAAGGDLMMHIHTDVFLEPRAVFYAACVVLGLQYLHENKIIYRDLKLDNLLLDTEGYVKIADFGLCKEGMGFGDRTGTFCGTPEFLAPEVLTETSYTRAVDWWGLGVLIFEMLVGESPFPGDDEEEVFDSIVNDEVRYPRFLSLEAIAVMRRLLRKNPERRLGSSERDAEDVKKQAFFRSIVWDDLLLRKVKPPFVPTINHLEDVSNFDEEFTSEKAQLTPPKEPRHLSEDEQVLFQDFSYTAEWC</sequence>
<proteinExistence type="inferred from homology"/>
<feature type="compositionally biased region" description="Basic and acidic residues" evidence="26">
    <location>
        <begin position="17"/>
        <end position="31"/>
    </location>
</feature>